<dbReference type="InterPro" id="IPR036388">
    <property type="entry name" value="WH-like_DNA-bd_sf"/>
</dbReference>
<dbReference type="SUPFAM" id="SSF46894">
    <property type="entry name" value="C-terminal effector domain of the bipartite response regulators"/>
    <property type="match status" value="1"/>
</dbReference>
<reference evidence="3 4" key="1">
    <citation type="submission" date="2023-03" db="EMBL/GenBank/DDBJ databases">
        <title>Draft genome sequence of Streptomyces sp. K1PA1 isolated from peat swamp forest in Thailand.</title>
        <authorList>
            <person name="Klaysubun C."/>
            <person name="Duangmal K."/>
        </authorList>
    </citation>
    <scope>NUCLEOTIDE SEQUENCE [LARGE SCALE GENOMIC DNA]</scope>
    <source>
        <strain evidence="3 4">K1PA1</strain>
    </source>
</reference>
<dbReference type="SMART" id="SM00421">
    <property type="entry name" value="HTH_LUXR"/>
    <property type="match status" value="1"/>
</dbReference>
<evidence type="ECO:0000313" key="4">
    <source>
        <dbReference type="Proteomes" id="UP001221150"/>
    </source>
</evidence>
<proteinExistence type="predicted"/>
<dbReference type="Proteomes" id="UP001221150">
    <property type="component" value="Unassembled WGS sequence"/>
</dbReference>
<sequence>MSPNAAVGAPPGDNAPATDPVARSGIATKDVVVVTTDRVDRTCHDALKIHYARHPDAAVVLVAGRVTPHDIVAVAPYGVAAVVRAAELRTDPGLLRSVKALAADGGHRLPSGVGSRLRTAAAGSVRQVLGRPGILLKPAEVDVVVLVAEGLTRAGIAGRLGQGAEHVRYTLKNALERLGVERPAAAVAYAAREGLLWELPDQEAR</sequence>
<feature type="domain" description="HTH luxR-type" evidence="2">
    <location>
        <begin position="133"/>
        <end position="190"/>
    </location>
</feature>
<dbReference type="GO" id="GO:0003677">
    <property type="term" value="F:DNA binding"/>
    <property type="evidence" value="ECO:0007669"/>
    <property type="project" value="UniProtKB-KW"/>
</dbReference>
<gene>
    <name evidence="3" type="ORF">P3H78_32635</name>
</gene>
<keyword evidence="3" id="KW-0238">DNA-binding</keyword>
<keyword evidence="4" id="KW-1185">Reference proteome</keyword>
<name>A0ABT6AF45_9ACTN</name>
<comment type="caution">
    <text evidence="3">The sequence shown here is derived from an EMBL/GenBank/DDBJ whole genome shotgun (WGS) entry which is preliminary data.</text>
</comment>
<evidence type="ECO:0000259" key="2">
    <source>
        <dbReference type="SMART" id="SM00421"/>
    </source>
</evidence>
<evidence type="ECO:0000313" key="3">
    <source>
        <dbReference type="EMBL" id="MDF3303271.1"/>
    </source>
</evidence>
<feature type="region of interest" description="Disordered" evidence="1">
    <location>
        <begin position="1"/>
        <end position="22"/>
    </location>
</feature>
<dbReference type="EMBL" id="JARJBB010000059">
    <property type="protein sequence ID" value="MDF3303271.1"/>
    <property type="molecule type" value="Genomic_DNA"/>
</dbReference>
<dbReference type="Gene3D" id="1.10.10.10">
    <property type="entry name" value="Winged helix-like DNA-binding domain superfamily/Winged helix DNA-binding domain"/>
    <property type="match status" value="1"/>
</dbReference>
<dbReference type="InterPro" id="IPR000792">
    <property type="entry name" value="Tscrpt_reg_LuxR_C"/>
</dbReference>
<protein>
    <submittedName>
        <fullName evidence="3">DNA-binding response regulator</fullName>
    </submittedName>
</protein>
<evidence type="ECO:0000256" key="1">
    <source>
        <dbReference type="SAM" id="MobiDB-lite"/>
    </source>
</evidence>
<dbReference type="InterPro" id="IPR016032">
    <property type="entry name" value="Sig_transdc_resp-reg_C-effctor"/>
</dbReference>
<organism evidence="3 4">
    <name type="scientific">Streptomyces tropicalis</name>
    <dbReference type="NCBI Taxonomy" id="3034234"/>
    <lineage>
        <taxon>Bacteria</taxon>
        <taxon>Bacillati</taxon>
        <taxon>Actinomycetota</taxon>
        <taxon>Actinomycetes</taxon>
        <taxon>Kitasatosporales</taxon>
        <taxon>Streptomycetaceae</taxon>
        <taxon>Streptomyces</taxon>
    </lineage>
</organism>
<accession>A0ABT6AF45</accession>
<dbReference type="RefSeq" id="WP_276112804.1">
    <property type="nucleotide sequence ID" value="NZ_JARJBB010000059.1"/>
</dbReference>